<sequence>MTDAQFTDWLKSQSAYRCVLIEVMAQVGGTETMVYMATRPFTTSPVDTPANTTYQAIAIVGTLFTERLSLEGDGALSAGELEIDNTAGVRDAWAGAGYVWKNREIRAYIGDIRWPRSEFRMIFNGIVADIAPSGRSKLLLKLRDKLQRLNTAITEAKLGGETEQKDALVPFAIGQVSNITPLPVDPVTLTYRYHCASAEGVIGNEARDNAAPVGMTSNPLAGTVTLESMPAGAVTLSVKGDNGAGYCDTAAMMVKRMVTAYGKVADRFTDADLDLDNIAAFDAAQPQPMGLYATERLNVLTGCQMLLGSIGAQLVMSRMGKLRLIQLALPGAGAPFAIRPEHMVDGTLQPTGRTDVVGAVKLGFAKSWTVQDGGTLANLPEVHKPLFTEEWLTTTKTDAATLATYRLNAEPVQVDTMLLTRADADAEAQRRLDLWKIPRTTYEFEGVPELLQLELGQAVTVYSPRFGMAAGVSGIVISLAPDWNTGRVKVGFLV</sequence>
<gene>
    <name evidence="1" type="ORF">ACFOPH_03230</name>
</gene>
<keyword evidence="2" id="KW-1185">Reference proteome</keyword>
<name>A0ABV7PDL9_9BURK</name>
<comment type="caution">
    <text evidence="1">The sequence shown here is derived from an EMBL/GenBank/DDBJ whole genome shotgun (WGS) entry which is preliminary data.</text>
</comment>
<accession>A0ABV7PDL9</accession>
<evidence type="ECO:0000313" key="2">
    <source>
        <dbReference type="Proteomes" id="UP001595665"/>
    </source>
</evidence>
<dbReference type="Proteomes" id="UP001595665">
    <property type="component" value="Unassembled WGS sequence"/>
</dbReference>
<proteinExistence type="predicted"/>
<evidence type="ECO:0000313" key="1">
    <source>
        <dbReference type="EMBL" id="MFC3457265.1"/>
    </source>
</evidence>
<protein>
    <submittedName>
        <fullName evidence="1">Uncharacterized protein</fullName>
    </submittedName>
</protein>
<organism evidence="1 2">
    <name type="scientific">Massilia haematophila</name>
    <dbReference type="NCBI Taxonomy" id="457923"/>
    <lineage>
        <taxon>Bacteria</taxon>
        <taxon>Pseudomonadati</taxon>
        <taxon>Pseudomonadota</taxon>
        <taxon>Betaproteobacteria</taxon>
        <taxon>Burkholderiales</taxon>
        <taxon>Oxalobacteraceae</taxon>
        <taxon>Telluria group</taxon>
        <taxon>Massilia</taxon>
    </lineage>
</organism>
<dbReference type="RefSeq" id="WP_379733499.1">
    <property type="nucleotide sequence ID" value="NZ_JBHRVV010000001.1"/>
</dbReference>
<reference evidence="2" key="1">
    <citation type="journal article" date="2019" name="Int. J. Syst. Evol. Microbiol.">
        <title>The Global Catalogue of Microorganisms (GCM) 10K type strain sequencing project: providing services to taxonomists for standard genome sequencing and annotation.</title>
        <authorList>
            <consortium name="The Broad Institute Genomics Platform"/>
            <consortium name="The Broad Institute Genome Sequencing Center for Infectious Disease"/>
            <person name="Wu L."/>
            <person name="Ma J."/>
        </authorList>
    </citation>
    <scope>NUCLEOTIDE SEQUENCE [LARGE SCALE GENOMIC DNA]</scope>
    <source>
        <strain evidence="2">CCM 7480</strain>
    </source>
</reference>
<dbReference type="EMBL" id="JBHRVV010000001">
    <property type="protein sequence ID" value="MFC3457265.1"/>
    <property type="molecule type" value="Genomic_DNA"/>
</dbReference>